<evidence type="ECO:0000313" key="13">
    <source>
        <dbReference type="Proteomes" id="UP000290289"/>
    </source>
</evidence>
<protein>
    <recommendedName>
        <fullName evidence="3">RING-type E3 ubiquitin transferase</fullName>
        <ecNumber evidence="3">2.3.2.27</ecNumber>
    </recommendedName>
</protein>
<keyword evidence="7" id="KW-0067">ATP-binding</keyword>
<feature type="compositionally biased region" description="Low complexity" evidence="10">
    <location>
        <begin position="308"/>
        <end position="322"/>
    </location>
</feature>
<dbReference type="FunFam" id="1.10.510.10:FF:000498">
    <property type="entry name" value="U-box domain-containing protein 51"/>
    <property type="match status" value="1"/>
</dbReference>
<evidence type="ECO:0000256" key="2">
    <source>
        <dbReference type="ARBA" id="ARBA00004906"/>
    </source>
</evidence>
<comment type="caution">
    <text evidence="12">The sequence shown here is derived from an EMBL/GenBank/DDBJ whole genome shotgun (WGS) entry which is preliminary data.</text>
</comment>
<proteinExistence type="predicted"/>
<organism evidence="12 13">
    <name type="scientific">Malus domestica</name>
    <name type="common">Apple</name>
    <name type="synonym">Pyrus malus</name>
    <dbReference type="NCBI Taxonomy" id="3750"/>
    <lineage>
        <taxon>Eukaryota</taxon>
        <taxon>Viridiplantae</taxon>
        <taxon>Streptophyta</taxon>
        <taxon>Embryophyta</taxon>
        <taxon>Tracheophyta</taxon>
        <taxon>Spermatophyta</taxon>
        <taxon>Magnoliopsida</taxon>
        <taxon>eudicotyledons</taxon>
        <taxon>Gunneridae</taxon>
        <taxon>Pentapetalae</taxon>
        <taxon>rosids</taxon>
        <taxon>fabids</taxon>
        <taxon>Rosales</taxon>
        <taxon>Rosaceae</taxon>
        <taxon>Amygdaloideae</taxon>
        <taxon>Maleae</taxon>
        <taxon>Malus</taxon>
    </lineage>
</organism>
<evidence type="ECO:0000259" key="11">
    <source>
        <dbReference type="PROSITE" id="PS50011"/>
    </source>
</evidence>
<feature type="compositionally biased region" description="Polar residues" evidence="10">
    <location>
        <begin position="179"/>
        <end position="195"/>
    </location>
</feature>
<comment type="catalytic activity">
    <reaction evidence="1">
        <text>S-ubiquitinyl-[E2 ubiquitin-conjugating enzyme]-L-cysteine + [acceptor protein]-L-lysine = [E2 ubiquitin-conjugating enzyme]-L-cysteine + N(6)-ubiquitinyl-[acceptor protein]-L-lysine.</text>
        <dbReference type="EC" id="2.3.2.27"/>
    </reaction>
</comment>
<dbReference type="PANTHER" id="PTHR45647:SF51">
    <property type="entry name" value="PROTEIN KINASE SUPERFAMILY PROTEIN"/>
    <property type="match status" value="1"/>
</dbReference>
<reference evidence="12 13" key="1">
    <citation type="submission" date="2018-10" db="EMBL/GenBank/DDBJ databases">
        <title>A high-quality apple genome assembly.</title>
        <authorList>
            <person name="Hu J."/>
        </authorList>
    </citation>
    <scope>NUCLEOTIDE SEQUENCE [LARGE SCALE GENOMIC DNA]</scope>
    <source>
        <strain evidence="13">cv. HFTH1</strain>
        <tissue evidence="12">Young leaf</tissue>
    </source>
</reference>
<dbReference type="InterPro" id="IPR051348">
    <property type="entry name" value="U-box_ubiquitin_ligases"/>
</dbReference>
<gene>
    <name evidence="12" type="ORF">DVH24_000411</name>
</gene>
<dbReference type="SUPFAM" id="SSF52402">
    <property type="entry name" value="Adenine nucleotide alpha hydrolases-like"/>
    <property type="match status" value="1"/>
</dbReference>
<dbReference type="PANTHER" id="PTHR45647">
    <property type="entry name" value="OS02G0152300 PROTEIN"/>
    <property type="match status" value="1"/>
</dbReference>
<dbReference type="GO" id="GO:0061630">
    <property type="term" value="F:ubiquitin protein ligase activity"/>
    <property type="evidence" value="ECO:0007669"/>
    <property type="project" value="UniProtKB-EC"/>
</dbReference>
<dbReference type="GO" id="GO:0004672">
    <property type="term" value="F:protein kinase activity"/>
    <property type="evidence" value="ECO:0007669"/>
    <property type="project" value="InterPro"/>
</dbReference>
<dbReference type="GO" id="GO:0005524">
    <property type="term" value="F:ATP binding"/>
    <property type="evidence" value="ECO:0007669"/>
    <property type="project" value="UniProtKB-KW"/>
</dbReference>
<keyword evidence="4" id="KW-0808">Transferase</keyword>
<keyword evidence="13" id="KW-1185">Reference proteome</keyword>
<keyword evidence="6" id="KW-0833">Ubl conjugation pathway</keyword>
<evidence type="ECO:0000256" key="7">
    <source>
        <dbReference type="ARBA" id="ARBA00022840"/>
    </source>
</evidence>
<dbReference type="Gene3D" id="3.40.50.620">
    <property type="entry name" value="HUPs"/>
    <property type="match status" value="1"/>
</dbReference>
<dbReference type="InterPro" id="IPR014729">
    <property type="entry name" value="Rossmann-like_a/b/a_fold"/>
</dbReference>
<dbReference type="Pfam" id="PF07714">
    <property type="entry name" value="PK_Tyr_Ser-Thr"/>
    <property type="match status" value="1"/>
</dbReference>
<feature type="coiled-coil region" evidence="9">
    <location>
        <begin position="380"/>
        <end position="440"/>
    </location>
</feature>
<name>A0A498J4N6_MALDO</name>
<dbReference type="EC" id="2.3.2.27" evidence="3"/>
<evidence type="ECO:0000256" key="3">
    <source>
        <dbReference type="ARBA" id="ARBA00012483"/>
    </source>
</evidence>
<dbReference type="AlphaFoldDB" id="A0A498J4N6"/>
<dbReference type="Proteomes" id="UP000290289">
    <property type="component" value="Chromosome 9"/>
</dbReference>
<feature type="region of interest" description="Disordered" evidence="10">
    <location>
        <begin position="260"/>
        <end position="329"/>
    </location>
</feature>
<feature type="compositionally biased region" description="Polar residues" evidence="10">
    <location>
        <begin position="203"/>
        <end position="214"/>
    </location>
</feature>
<evidence type="ECO:0000256" key="4">
    <source>
        <dbReference type="ARBA" id="ARBA00022679"/>
    </source>
</evidence>
<evidence type="ECO:0000256" key="9">
    <source>
        <dbReference type="SAM" id="Coils"/>
    </source>
</evidence>
<dbReference type="InterPro" id="IPR000719">
    <property type="entry name" value="Prot_kinase_dom"/>
</dbReference>
<evidence type="ECO:0000256" key="1">
    <source>
        <dbReference type="ARBA" id="ARBA00000900"/>
    </source>
</evidence>
<evidence type="ECO:0000256" key="5">
    <source>
        <dbReference type="ARBA" id="ARBA00022741"/>
    </source>
</evidence>
<evidence type="ECO:0000313" key="12">
    <source>
        <dbReference type="EMBL" id="RXH88812.1"/>
    </source>
</evidence>
<dbReference type="Gene3D" id="1.10.510.10">
    <property type="entry name" value="Transferase(Phosphotransferase) domain 1"/>
    <property type="match status" value="1"/>
</dbReference>
<evidence type="ECO:0000256" key="10">
    <source>
        <dbReference type="SAM" id="MobiDB-lite"/>
    </source>
</evidence>
<keyword evidence="8 9" id="KW-0175">Coiled coil</keyword>
<dbReference type="STRING" id="3750.A0A498J4N6"/>
<dbReference type="SUPFAM" id="SSF56112">
    <property type="entry name" value="Protein kinase-like (PK-like)"/>
    <property type="match status" value="1"/>
</dbReference>
<sequence length="833" mass="92329">MALFRQSSAAGDPGSTVVAIDRDKNSQLAVKWAVDNLLSNRTSHCILIHVRNRTLHPRSLHIVYAFEICVLGFAEDVGLVSKDGRPPTEDELQQFFLPYRGFCARKGIVAKEVIIHDIDVPSALIDYIVNNSICNIVVGASSRNVITRKFKDSDVPTCLLKSVPETCAVYVISKGRIQTSGSASRPQTPRSNAVTPRSRAVTPRSSAVTPRKSSLQAQLFNHTHGVSDFEDVIRKHFSDGSSNSASSDRVSLDKSTEFKQLMPPTAYRPGSTTNSPTQSVASFTSETSSHRNSASGCSDLSGPFSFQSNGSDNEGSGNSSNSQTPSGLDAEMRRLRVELKQTMDMYTSACKEATTAKQNAWEMQKWRTSEERKLEEAKLAEEAALAMADMERQKSKAATEAARMAQRLADLETQKRKIAERKAKQEAEESRRAIDALVNNQVRYRRYTIEEIEIATDYFNNSNKIGEGGYGPVYRAILDHTPVAIKVLRPDISQGQRQFQQEVEVLSCIRHPHMVILVGACPEYGCLVYEYMENGSLEDRLFCKNNTPPISWAIRFKISAEIATALLFLHQTKPEPLVHRDLKPGNILVNRNYVSKIADVGLARLVPPSIADSVTQYRMTAAAGTFCYIDPEYQQTGMLGVKSDIYSLGVMLLQIITARPAMGLSHQVEKAIEKGTFAEMLDPAVTNWPVEEALSFAKLALKCCELRKKDRPDLSTVILPELNRLRDLGMKNEATEVSCGHYSYTGSLPPMASTSTQSQINVKKRWLLLRLESMTKVWSFKNSFRKGGCSSSSSMGRHVGKLSKKQVEGCWTFVSNCSSVTPTPLRRSNSFSQ</sequence>
<comment type="pathway">
    <text evidence="2">Protein modification; protein ubiquitination.</text>
</comment>
<evidence type="ECO:0000256" key="6">
    <source>
        <dbReference type="ARBA" id="ARBA00022786"/>
    </source>
</evidence>
<dbReference type="FunFam" id="3.30.200.20:FF:000162">
    <property type="entry name" value="Adenine nucleotide alpha hydrolase-like domain kinase"/>
    <property type="match status" value="1"/>
</dbReference>
<feature type="region of interest" description="Disordered" evidence="10">
    <location>
        <begin position="179"/>
        <end position="214"/>
    </location>
</feature>
<dbReference type="InterPro" id="IPR011009">
    <property type="entry name" value="Kinase-like_dom_sf"/>
</dbReference>
<accession>A0A498J4N6</accession>
<dbReference type="Gene3D" id="3.30.200.20">
    <property type="entry name" value="Phosphorylase Kinase, domain 1"/>
    <property type="match status" value="1"/>
</dbReference>
<dbReference type="InterPro" id="IPR008271">
    <property type="entry name" value="Ser/Thr_kinase_AS"/>
</dbReference>
<keyword evidence="5" id="KW-0547">Nucleotide-binding</keyword>
<evidence type="ECO:0000256" key="8">
    <source>
        <dbReference type="ARBA" id="ARBA00023054"/>
    </source>
</evidence>
<dbReference type="SMART" id="SM00220">
    <property type="entry name" value="S_TKc"/>
    <property type="match status" value="1"/>
</dbReference>
<dbReference type="InterPro" id="IPR001245">
    <property type="entry name" value="Ser-Thr/Tyr_kinase_cat_dom"/>
</dbReference>
<dbReference type="PROSITE" id="PS00108">
    <property type="entry name" value="PROTEIN_KINASE_ST"/>
    <property type="match status" value="1"/>
</dbReference>
<dbReference type="CDD" id="cd01989">
    <property type="entry name" value="USP_STK_Ubox_N"/>
    <property type="match status" value="1"/>
</dbReference>
<feature type="compositionally biased region" description="Polar residues" evidence="10">
    <location>
        <begin position="270"/>
        <end position="298"/>
    </location>
</feature>
<dbReference type="EMBL" id="RDQH01000335">
    <property type="protein sequence ID" value="RXH88812.1"/>
    <property type="molecule type" value="Genomic_DNA"/>
</dbReference>
<dbReference type="PROSITE" id="PS50011">
    <property type="entry name" value="PROTEIN_KINASE_DOM"/>
    <property type="match status" value="1"/>
</dbReference>
<feature type="domain" description="Protein kinase" evidence="11">
    <location>
        <begin position="459"/>
        <end position="722"/>
    </location>
</feature>